<evidence type="ECO:0000256" key="1">
    <source>
        <dbReference type="ARBA" id="ARBA00012425"/>
    </source>
</evidence>
<dbReference type="PROSITE" id="PS50011">
    <property type="entry name" value="PROTEIN_KINASE_DOM"/>
    <property type="match status" value="1"/>
</dbReference>
<keyword evidence="6" id="KW-0067">ATP-binding</keyword>
<dbReference type="EC" id="2.7.11.22" evidence="1"/>
<dbReference type="Gene3D" id="1.10.510.10">
    <property type="entry name" value="Transferase(Phosphotransferase) domain 1"/>
    <property type="match status" value="1"/>
</dbReference>
<proteinExistence type="predicted"/>
<dbReference type="GeneID" id="80558716"/>
<dbReference type="InterPro" id="IPR000719">
    <property type="entry name" value="Prot_kinase_dom"/>
</dbReference>
<evidence type="ECO:0000256" key="4">
    <source>
        <dbReference type="ARBA" id="ARBA00022741"/>
    </source>
</evidence>
<evidence type="ECO:0000256" key="6">
    <source>
        <dbReference type="ARBA" id="ARBA00022840"/>
    </source>
</evidence>
<dbReference type="SMART" id="SM00385">
    <property type="entry name" value="CYCLIN"/>
    <property type="match status" value="1"/>
</dbReference>
<evidence type="ECO:0000313" key="9">
    <source>
        <dbReference type="Proteomes" id="UP001321479"/>
    </source>
</evidence>
<dbReference type="PANTHER" id="PTHR24056:SF254">
    <property type="entry name" value="CYCLIN-DEPENDENT KINASE 2"/>
    <property type="match status" value="1"/>
</dbReference>
<evidence type="ECO:0000313" key="8">
    <source>
        <dbReference type="EMBL" id="BCS83511.1"/>
    </source>
</evidence>
<keyword evidence="9" id="KW-1185">Reference proteome</keyword>
<sequence length="551" mass="64641">MDYFKKHTDINSEMRMILLDWLLEVRCEYETSFNSYNLAVILFDIYLSKTTKICPRNKFQCVGVCCFNIAAKILDGKQIGIEEYQYISAKTYSIKEMLTFEREIIETLDFNIEYPTLMESIEKYCENNKFCPTKNKIMKFLAVISLTNIYYLSIPFNLLVNKIEILSEFIMNSNHNLNSSLNGDKIIIYLSTQLQKNLSNKYEGLYNLADNLNVSINILKSRVSELFDNLQPTNFIFDLNSLKMMYNLNCKYIYKPCIKYTFNDLTNSKYLTELGQGSFGSVVLKEINGEKIAVKTQRDFDSYTEITTEMIREMISLRTLCHENIIKLHGYHYSDNFFILGFQPMTCTLKKYLSTNKISDNIKFCYIDQLLSGLKYMHYNGIMHRDLHCDNILISLDGKLKIADLGSSRRISDHCKLIQYSTTICSLEYRAIEILLGVETYTEKIDIWSCACIIGEILGFKLFQAENEIMMVENILKKLGTSDKLYNWPNWSYWSQRRNWDKINLYPRKGFTEIESNYNNHAKIIYKMLEYNPEMRISAHDALIKFSKLKN</sequence>
<reference evidence="8 9" key="1">
    <citation type="submission" date="2021-02" db="EMBL/GenBank/DDBJ databases">
        <title>Cotonvirus japonicus, which uses Golgi apparatus of host cells for its virion factory, phylogenetically links tailed tupanvirus and icosahedral mimivirus.</title>
        <authorList>
            <person name="Takahashi H."/>
            <person name="Fukaya S."/>
            <person name="Song C."/>
            <person name="Murata K."/>
            <person name="Takemura M."/>
        </authorList>
    </citation>
    <scope>NUCLEOTIDE SEQUENCE [LARGE SCALE GENOMIC DNA]</scope>
</reference>
<dbReference type="InterPro" id="IPR050108">
    <property type="entry name" value="CDK"/>
</dbReference>
<keyword evidence="3" id="KW-0808">Transferase</keyword>
<dbReference type="Pfam" id="PF00069">
    <property type="entry name" value="Pkinase"/>
    <property type="match status" value="1"/>
</dbReference>
<dbReference type="SUPFAM" id="SSF56112">
    <property type="entry name" value="Protein kinase-like (PK-like)"/>
    <property type="match status" value="1"/>
</dbReference>
<dbReference type="EMBL" id="AP024483">
    <property type="protein sequence ID" value="BCS83511.1"/>
    <property type="molecule type" value="Genomic_DNA"/>
</dbReference>
<evidence type="ECO:0000259" key="7">
    <source>
        <dbReference type="PROSITE" id="PS50011"/>
    </source>
</evidence>
<organism evidence="8 9">
    <name type="scientific">Cotonvirus japonicus</name>
    <dbReference type="NCBI Taxonomy" id="2811091"/>
    <lineage>
        <taxon>Viruses</taxon>
        <taxon>Varidnaviria</taxon>
        <taxon>Bamfordvirae</taxon>
        <taxon>Nucleocytoviricota</taxon>
        <taxon>Megaviricetes</taxon>
        <taxon>Imitervirales</taxon>
        <taxon>Mimiviridae</taxon>
        <taxon>Megamimivirinae</taxon>
        <taxon>Cotonvirus</taxon>
        <taxon>Cotonvirus japonicum</taxon>
    </lineage>
</organism>
<dbReference type="InterPro" id="IPR036915">
    <property type="entry name" value="Cyclin-like_sf"/>
</dbReference>
<dbReference type="InterPro" id="IPR011009">
    <property type="entry name" value="Kinase-like_dom_sf"/>
</dbReference>
<dbReference type="PANTHER" id="PTHR24056">
    <property type="entry name" value="CELL DIVISION PROTEIN KINASE"/>
    <property type="match status" value="1"/>
</dbReference>
<keyword evidence="2 8" id="KW-0723">Serine/threonine-protein kinase</keyword>
<dbReference type="Proteomes" id="UP001321479">
    <property type="component" value="Segment"/>
</dbReference>
<dbReference type="Gene3D" id="3.30.200.20">
    <property type="entry name" value="Phosphorylase Kinase, domain 1"/>
    <property type="match status" value="1"/>
</dbReference>
<dbReference type="GO" id="GO:0004674">
    <property type="term" value="F:protein serine/threonine kinase activity"/>
    <property type="evidence" value="ECO:0007669"/>
    <property type="project" value="UniProtKB-KW"/>
</dbReference>
<dbReference type="Pfam" id="PF00134">
    <property type="entry name" value="Cyclin_N"/>
    <property type="match status" value="1"/>
</dbReference>
<dbReference type="InterPro" id="IPR013763">
    <property type="entry name" value="Cyclin-like_dom"/>
</dbReference>
<accession>A0ABM7NTT4</accession>
<dbReference type="SUPFAM" id="SSF47954">
    <property type="entry name" value="Cyclin-like"/>
    <property type="match status" value="1"/>
</dbReference>
<keyword evidence="5 8" id="KW-0418">Kinase</keyword>
<protein>
    <recommendedName>
        <fullName evidence="1">cyclin-dependent kinase</fullName>
        <ecNumber evidence="1">2.7.11.22</ecNumber>
    </recommendedName>
</protein>
<evidence type="ECO:0000256" key="5">
    <source>
        <dbReference type="ARBA" id="ARBA00022777"/>
    </source>
</evidence>
<keyword evidence="4" id="KW-0547">Nucleotide-binding</keyword>
<evidence type="ECO:0000256" key="3">
    <source>
        <dbReference type="ARBA" id="ARBA00022679"/>
    </source>
</evidence>
<feature type="domain" description="Protein kinase" evidence="7">
    <location>
        <begin position="268"/>
        <end position="551"/>
    </location>
</feature>
<dbReference type="Gene3D" id="1.10.472.10">
    <property type="entry name" value="Cyclin-like"/>
    <property type="match status" value="1"/>
</dbReference>
<name>A0ABM7NTT4_9VIRU</name>
<dbReference type="InterPro" id="IPR006671">
    <property type="entry name" value="Cyclin_N"/>
</dbReference>
<dbReference type="RefSeq" id="YP_010842119.1">
    <property type="nucleotide sequence ID" value="NC_079139.1"/>
</dbReference>
<evidence type="ECO:0000256" key="2">
    <source>
        <dbReference type="ARBA" id="ARBA00022527"/>
    </source>
</evidence>